<comment type="caution">
    <text evidence="2">The sequence shown here is derived from an EMBL/GenBank/DDBJ whole genome shotgun (WGS) entry which is preliminary data.</text>
</comment>
<sequence length="149" mass="15416">MKFFKTIKAVASGACKAAAAVADTALFAGVPVVSTVLNVASSISGKIEERRQADETLETVHSMLSGIAPVIAQVGEAAECGGTPPALVGALQAMAATMQDVEKQVDSYTNTWTGLKYAVAKEAEEDLRACLGELDRQLNLVSTAISGQT</sequence>
<reference evidence="2 3" key="1">
    <citation type="journal article" date="2023" name="Commun. Biol.">
        <title>Genome analysis of Parmales, the sister group of diatoms, reveals the evolutionary specialization of diatoms from phago-mixotrophs to photoautotrophs.</title>
        <authorList>
            <person name="Ban H."/>
            <person name="Sato S."/>
            <person name="Yoshikawa S."/>
            <person name="Yamada K."/>
            <person name="Nakamura Y."/>
            <person name="Ichinomiya M."/>
            <person name="Sato N."/>
            <person name="Blanc-Mathieu R."/>
            <person name="Endo H."/>
            <person name="Kuwata A."/>
            <person name="Ogata H."/>
        </authorList>
    </citation>
    <scope>NUCLEOTIDE SEQUENCE [LARGE SCALE GENOMIC DNA]</scope>
</reference>
<dbReference type="Proteomes" id="UP001165060">
    <property type="component" value="Unassembled WGS sequence"/>
</dbReference>
<protein>
    <recommendedName>
        <fullName evidence="4">Secreted protein</fullName>
    </recommendedName>
</protein>
<keyword evidence="3" id="KW-1185">Reference proteome</keyword>
<proteinExistence type="predicted"/>
<evidence type="ECO:0000256" key="1">
    <source>
        <dbReference type="SAM" id="Coils"/>
    </source>
</evidence>
<accession>A0ABQ6M5L9</accession>
<evidence type="ECO:0000313" key="3">
    <source>
        <dbReference type="Proteomes" id="UP001165060"/>
    </source>
</evidence>
<dbReference type="InterPro" id="IPR036537">
    <property type="entry name" value="Adaptor_Cbl_N_dom_sf"/>
</dbReference>
<feature type="non-terminal residue" evidence="2">
    <location>
        <position position="149"/>
    </location>
</feature>
<feature type="coiled-coil region" evidence="1">
    <location>
        <begin position="91"/>
        <end position="140"/>
    </location>
</feature>
<dbReference type="Gene3D" id="1.20.930.20">
    <property type="entry name" value="Adaptor protein Cbl, N-terminal domain"/>
    <property type="match status" value="1"/>
</dbReference>
<gene>
    <name evidence="2" type="ORF">TeGR_g14056</name>
</gene>
<evidence type="ECO:0000313" key="2">
    <source>
        <dbReference type="EMBL" id="GMI19880.1"/>
    </source>
</evidence>
<keyword evidence="1" id="KW-0175">Coiled coil</keyword>
<organism evidence="2 3">
    <name type="scientific">Tetraparma gracilis</name>
    <dbReference type="NCBI Taxonomy" id="2962635"/>
    <lineage>
        <taxon>Eukaryota</taxon>
        <taxon>Sar</taxon>
        <taxon>Stramenopiles</taxon>
        <taxon>Ochrophyta</taxon>
        <taxon>Bolidophyceae</taxon>
        <taxon>Parmales</taxon>
        <taxon>Triparmaceae</taxon>
        <taxon>Tetraparma</taxon>
    </lineage>
</organism>
<name>A0ABQ6M5L9_9STRA</name>
<dbReference type="EMBL" id="BRYB01001180">
    <property type="protein sequence ID" value="GMI19880.1"/>
    <property type="molecule type" value="Genomic_DNA"/>
</dbReference>
<evidence type="ECO:0008006" key="4">
    <source>
        <dbReference type="Google" id="ProtNLM"/>
    </source>
</evidence>